<evidence type="ECO:0000256" key="4">
    <source>
        <dbReference type="ARBA" id="ARBA00022989"/>
    </source>
</evidence>
<reference evidence="8" key="1">
    <citation type="submission" date="2018-05" db="EMBL/GenBank/DDBJ databases">
        <authorList>
            <person name="Li X."/>
        </authorList>
    </citation>
    <scope>NUCLEOTIDE SEQUENCE [LARGE SCALE GENOMIC DNA]</scope>
    <source>
        <strain evidence="8">HKS-05</strain>
    </source>
</reference>
<evidence type="ECO:0000256" key="1">
    <source>
        <dbReference type="ARBA" id="ARBA00004651"/>
    </source>
</evidence>
<comment type="caution">
    <text evidence="7">The sequence shown here is derived from an EMBL/GenBank/DDBJ whole genome shotgun (WGS) entry which is preliminary data.</text>
</comment>
<evidence type="ECO:0000313" key="7">
    <source>
        <dbReference type="EMBL" id="RAK60731.1"/>
    </source>
</evidence>
<feature type="transmembrane region" description="Helical" evidence="6">
    <location>
        <begin position="336"/>
        <end position="356"/>
    </location>
</feature>
<dbReference type="Pfam" id="PF13440">
    <property type="entry name" value="Polysacc_synt_3"/>
    <property type="match status" value="1"/>
</dbReference>
<feature type="transmembrane region" description="Helical" evidence="6">
    <location>
        <begin position="178"/>
        <end position="199"/>
    </location>
</feature>
<keyword evidence="5 6" id="KW-0472">Membrane</keyword>
<feature type="transmembrane region" description="Helical" evidence="6">
    <location>
        <begin position="244"/>
        <end position="264"/>
    </location>
</feature>
<keyword evidence="2" id="KW-1003">Cell membrane</keyword>
<organism evidence="7 8">
    <name type="scientific">Phenylobacterium hankyongense</name>
    <dbReference type="NCBI Taxonomy" id="1813876"/>
    <lineage>
        <taxon>Bacteria</taxon>
        <taxon>Pseudomonadati</taxon>
        <taxon>Pseudomonadota</taxon>
        <taxon>Alphaproteobacteria</taxon>
        <taxon>Caulobacterales</taxon>
        <taxon>Caulobacteraceae</taxon>
        <taxon>Phenylobacterium</taxon>
    </lineage>
</organism>
<feature type="transmembrane region" description="Helical" evidence="6">
    <location>
        <begin position="95"/>
        <end position="128"/>
    </location>
</feature>
<name>A0A328B2S4_9CAUL</name>
<evidence type="ECO:0000256" key="2">
    <source>
        <dbReference type="ARBA" id="ARBA00022475"/>
    </source>
</evidence>
<keyword evidence="8" id="KW-1185">Reference proteome</keyword>
<sequence>MPRPRKFLNVAGLLRDTTGHALGLMALRSMTIAAKFVLTLFIARYLGLAELGIFGIVTSAAVLAPVLLGFGVSNNLGREAARDGAPAITARLSQYFVVLLPIYATLCIVSVVIFPGKAVLLVALGLLLFLEHIQTDMFSLMMMTGRPYAANLVNFIRSAAWVAGYVPLALIDPRFRTLNALVLAWLGGCIVATVLTVVFTSHWRWHEAVEALPASGMTLPHRHGSTALYLNDVANTLFQYVDRYIVGIFLSVEILGIYVLFWSIGNAMSNLITTAVVQTRKSTLVQVAHAAPQSFNRNLRDVAFVTSGTALGLSIAAIVAVYVAVPFLGRPQVIPYLPIMYVLCVGLMFRTVYEVLGISFYAHGRDDITLYSGIAILVAAIGLNVALDPAFGIWGAGAALLASYAIGVTARAVVISRGFQRRAYAHEPTRVQS</sequence>
<comment type="subcellular location">
    <subcellularLocation>
        <location evidence="1">Cell membrane</location>
        <topology evidence="1">Multi-pass membrane protein</topology>
    </subcellularLocation>
</comment>
<feature type="transmembrane region" description="Helical" evidence="6">
    <location>
        <begin position="368"/>
        <end position="387"/>
    </location>
</feature>
<dbReference type="EMBL" id="QFYP01000001">
    <property type="protein sequence ID" value="RAK60731.1"/>
    <property type="molecule type" value="Genomic_DNA"/>
</dbReference>
<accession>A0A328B2S4</accession>
<dbReference type="GO" id="GO:0005886">
    <property type="term" value="C:plasma membrane"/>
    <property type="evidence" value="ECO:0007669"/>
    <property type="project" value="UniProtKB-SubCell"/>
</dbReference>
<feature type="transmembrane region" description="Helical" evidence="6">
    <location>
        <begin position="148"/>
        <end position="171"/>
    </location>
</feature>
<dbReference type="PANTHER" id="PTHR30250:SF11">
    <property type="entry name" value="O-ANTIGEN TRANSPORTER-RELATED"/>
    <property type="match status" value="1"/>
</dbReference>
<feature type="transmembrane region" description="Helical" evidence="6">
    <location>
        <begin position="302"/>
        <end position="324"/>
    </location>
</feature>
<gene>
    <name evidence="7" type="ORF">DJ021_13390</name>
</gene>
<proteinExistence type="predicted"/>
<keyword evidence="3 6" id="KW-0812">Transmembrane</keyword>
<dbReference type="Proteomes" id="UP000249842">
    <property type="component" value="Unassembled WGS sequence"/>
</dbReference>
<feature type="transmembrane region" description="Helical" evidence="6">
    <location>
        <begin position="52"/>
        <end position="74"/>
    </location>
</feature>
<evidence type="ECO:0000256" key="5">
    <source>
        <dbReference type="ARBA" id="ARBA00023136"/>
    </source>
</evidence>
<feature type="transmembrane region" description="Helical" evidence="6">
    <location>
        <begin position="21"/>
        <end position="46"/>
    </location>
</feature>
<evidence type="ECO:0000313" key="8">
    <source>
        <dbReference type="Proteomes" id="UP000249842"/>
    </source>
</evidence>
<evidence type="ECO:0000256" key="3">
    <source>
        <dbReference type="ARBA" id="ARBA00022692"/>
    </source>
</evidence>
<protein>
    <submittedName>
        <fullName evidence="7">Uncharacterized protein</fullName>
    </submittedName>
</protein>
<keyword evidence="4 6" id="KW-1133">Transmembrane helix</keyword>
<dbReference type="InterPro" id="IPR050833">
    <property type="entry name" value="Poly_Biosynth_Transport"/>
</dbReference>
<feature type="transmembrane region" description="Helical" evidence="6">
    <location>
        <begin position="393"/>
        <end position="414"/>
    </location>
</feature>
<dbReference type="PANTHER" id="PTHR30250">
    <property type="entry name" value="PST FAMILY PREDICTED COLANIC ACID TRANSPORTER"/>
    <property type="match status" value="1"/>
</dbReference>
<dbReference type="AlphaFoldDB" id="A0A328B2S4"/>
<evidence type="ECO:0000256" key="6">
    <source>
        <dbReference type="SAM" id="Phobius"/>
    </source>
</evidence>